<accession>A0A182KHZ2</accession>
<dbReference type="Proteomes" id="UP000075881">
    <property type="component" value="Unassembled WGS sequence"/>
</dbReference>
<sequence>MCFRGTGFRGIASIVPVSRVGVCAVVTAYSYARHPSASSDRTYYRYHRPAATSRPGVYPLPLSGTQGGRPSMLIVGFIRFTKSTITGSHIPAALPVAKASVRFPAHLRAAVGRPKHNG</sequence>
<proteinExistence type="predicted"/>
<evidence type="ECO:0000313" key="2">
    <source>
        <dbReference type="Proteomes" id="UP000075881"/>
    </source>
</evidence>
<reference evidence="1" key="2">
    <citation type="submission" date="2020-05" db="UniProtKB">
        <authorList>
            <consortium name="EnsemblMetazoa"/>
        </authorList>
    </citation>
    <scope>IDENTIFICATION</scope>
    <source>
        <strain evidence="1">ACHKN1017</strain>
    </source>
</reference>
<dbReference type="AlphaFoldDB" id="A0A182KHZ2"/>
<name>A0A182KHZ2_9DIPT</name>
<dbReference type="VEuPathDB" id="VectorBase:ACHR014096"/>
<dbReference type="EnsemblMetazoa" id="ACHR014096-RA">
    <property type="protein sequence ID" value="ACHR014096-PA"/>
    <property type="gene ID" value="ACHR014096"/>
</dbReference>
<keyword evidence="2" id="KW-1185">Reference proteome</keyword>
<organism evidence="1 2">
    <name type="scientific">Anopheles christyi</name>
    <dbReference type="NCBI Taxonomy" id="43041"/>
    <lineage>
        <taxon>Eukaryota</taxon>
        <taxon>Metazoa</taxon>
        <taxon>Ecdysozoa</taxon>
        <taxon>Arthropoda</taxon>
        <taxon>Hexapoda</taxon>
        <taxon>Insecta</taxon>
        <taxon>Pterygota</taxon>
        <taxon>Neoptera</taxon>
        <taxon>Endopterygota</taxon>
        <taxon>Diptera</taxon>
        <taxon>Nematocera</taxon>
        <taxon>Culicoidea</taxon>
        <taxon>Culicidae</taxon>
        <taxon>Anophelinae</taxon>
        <taxon>Anopheles</taxon>
    </lineage>
</organism>
<reference evidence="2" key="1">
    <citation type="submission" date="2013-03" db="EMBL/GenBank/DDBJ databases">
        <title>The Genome Sequence of Anopheles christyi ACHKN1017.</title>
        <authorList>
            <consortium name="The Broad Institute Genomics Platform"/>
            <person name="Neafsey D.E."/>
            <person name="Besansky N."/>
            <person name="Walker B."/>
            <person name="Young S.K."/>
            <person name="Zeng Q."/>
            <person name="Gargeya S."/>
            <person name="Fitzgerald M."/>
            <person name="Haas B."/>
            <person name="Abouelleil A."/>
            <person name="Allen A.W."/>
            <person name="Alvarado L."/>
            <person name="Arachchi H.M."/>
            <person name="Berlin A.M."/>
            <person name="Chapman S.B."/>
            <person name="Gainer-Dewar J."/>
            <person name="Goldberg J."/>
            <person name="Griggs A."/>
            <person name="Gujja S."/>
            <person name="Hansen M."/>
            <person name="Howarth C."/>
            <person name="Imamovic A."/>
            <person name="Ireland A."/>
            <person name="Larimer J."/>
            <person name="McCowan C."/>
            <person name="Murphy C."/>
            <person name="Pearson M."/>
            <person name="Poon T.W."/>
            <person name="Priest M."/>
            <person name="Roberts A."/>
            <person name="Saif S."/>
            <person name="Shea T."/>
            <person name="Sisk P."/>
            <person name="Sykes S."/>
            <person name="Wortman J."/>
            <person name="Nusbaum C."/>
            <person name="Birren B."/>
        </authorList>
    </citation>
    <scope>NUCLEOTIDE SEQUENCE [LARGE SCALE GENOMIC DNA]</scope>
    <source>
        <strain evidence="2">ACHKN1017</strain>
    </source>
</reference>
<protein>
    <submittedName>
        <fullName evidence="1">Uncharacterized protein</fullName>
    </submittedName>
</protein>
<evidence type="ECO:0000313" key="1">
    <source>
        <dbReference type="EnsemblMetazoa" id="ACHR014096-PA"/>
    </source>
</evidence>